<dbReference type="Proteomes" id="UP000075502">
    <property type="component" value="Unassembled WGS sequence"/>
</dbReference>
<sequence>MAIIYSPAVAAELNVRLVTLYEQGALDAAASMSEVLDLCYVTTSDTVQNVYTIAEKDFSLYRRGRGADEFRADGIKVYEHRIENESLYRAVEINSDDFDDDKIGQYQAVFYKLGWTAALGPTEMVEDVIANAESLTGFDGVAFFSTSHPQKPKETGGTAWSNKLTKAGGLTFTTFAEAYQAMREFPREDGKSAGAKATILAGPPSYEGMIMDICTMQTPSSLQGGQNPWFGRVKPMIVDNWKGVDAWYLFDTRSALERPLIFQERRPLGMVPLHTTPDDPEVKKHRKYTWMVDGRLGAGIGHPHRALKVVKS</sequence>
<dbReference type="EMBL" id="JEME01000030">
    <property type="protein sequence ID" value="KYG11416.1"/>
    <property type="molecule type" value="Genomic_DNA"/>
</dbReference>
<protein>
    <recommendedName>
        <fullName evidence="1">Bacteriophage Mu GpT domain-containing protein</fullName>
    </recommendedName>
</protein>
<feature type="domain" description="Bacteriophage Mu GpT" evidence="1">
    <location>
        <begin position="16"/>
        <end position="166"/>
    </location>
</feature>
<evidence type="ECO:0000313" key="3">
    <source>
        <dbReference type="Proteomes" id="UP000075502"/>
    </source>
</evidence>
<gene>
    <name evidence="2" type="ORF">BE21_57540</name>
</gene>
<feature type="domain" description="Bacteriophage Mu GpT" evidence="1">
    <location>
        <begin position="245"/>
        <end position="305"/>
    </location>
</feature>
<dbReference type="Pfam" id="PF10124">
    <property type="entry name" value="Mu-like_gpT"/>
    <property type="match status" value="2"/>
</dbReference>
<reference evidence="2 3" key="1">
    <citation type="submission" date="2014-02" db="EMBL/GenBank/DDBJ databases">
        <title>The small core and large imbalanced accessory genome model reveals a collaborative survival strategy of Sorangium cellulosum strains in nature.</title>
        <authorList>
            <person name="Han K."/>
            <person name="Peng R."/>
            <person name="Blom J."/>
            <person name="Li Y.-Z."/>
        </authorList>
    </citation>
    <scope>NUCLEOTIDE SEQUENCE [LARGE SCALE GENOMIC DNA]</scope>
    <source>
        <strain evidence="2 3">So0007-03</strain>
    </source>
</reference>
<organism evidence="2 3">
    <name type="scientific">Sorangium cellulosum</name>
    <name type="common">Polyangium cellulosum</name>
    <dbReference type="NCBI Taxonomy" id="56"/>
    <lineage>
        <taxon>Bacteria</taxon>
        <taxon>Pseudomonadati</taxon>
        <taxon>Myxococcota</taxon>
        <taxon>Polyangia</taxon>
        <taxon>Polyangiales</taxon>
        <taxon>Polyangiaceae</taxon>
        <taxon>Sorangium</taxon>
    </lineage>
</organism>
<comment type="caution">
    <text evidence="2">The sequence shown here is derived from an EMBL/GenBank/DDBJ whole genome shotgun (WGS) entry which is preliminary data.</text>
</comment>
<evidence type="ECO:0000313" key="2">
    <source>
        <dbReference type="EMBL" id="KYG11416.1"/>
    </source>
</evidence>
<evidence type="ECO:0000259" key="1">
    <source>
        <dbReference type="Pfam" id="PF10124"/>
    </source>
</evidence>
<dbReference type="AlphaFoldDB" id="A0A150U3G7"/>
<proteinExistence type="predicted"/>
<accession>A0A150U3G7</accession>
<name>A0A150U3G7_SORCE</name>
<dbReference type="InterPro" id="IPR018774">
    <property type="entry name" value="Phage_Mu_GpT"/>
</dbReference>